<proteinExistence type="predicted"/>
<organism evidence="1">
    <name type="scientific">uncultured Caudovirales phage</name>
    <dbReference type="NCBI Taxonomy" id="2100421"/>
    <lineage>
        <taxon>Viruses</taxon>
        <taxon>Duplodnaviria</taxon>
        <taxon>Heunggongvirae</taxon>
        <taxon>Uroviricota</taxon>
        <taxon>Caudoviricetes</taxon>
        <taxon>Peduoviridae</taxon>
        <taxon>Maltschvirus</taxon>
        <taxon>Maltschvirus maltsch</taxon>
    </lineage>
</organism>
<reference evidence="1" key="1">
    <citation type="submission" date="2020-04" db="EMBL/GenBank/DDBJ databases">
        <authorList>
            <person name="Chiriac C."/>
            <person name="Salcher M."/>
            <person name="Ghai R."/>
            <person name="Kavagutti S V."/>
        </authorList>
    </citation>
    <scope>NUCLEOTIDE SEQUENCE</scope>
</reference>
<dbReference type="EMBL" id="LR796581">
    <property type="protein sequence ID" value="CAB4152414.1"/>
    <property type="molecule type" value="Genomic_DNA"/>
</dbReference>
<protein>
    <submittedName>
        <fullName evidence="1">Uncharacterized protein</fullName>
    </submittedName>
</protein>
<name>A0A6J5MZX7_9CAUD</name>
<sequence>MNTKKCFKCHCEKPMVDFYNHSAMADGKLNKCKECTKSDVLKHRLANLEEVRAYDKFRSSMPHRVAARKEYAKTPAYAKSHAEAALRWSAAHPERRSASIAVSNAIRDRRIERLPCLVCGDKAQGHHPGYSRPLDVVWLCAKHHSEVHHSTI</sequence>
<evidence type="ECO:0000313" key="1">
    <source>
        <dbReference type="EMBL" id="CAB4152414.1"/>
    </source>
</evidence>
<gene>
    <name evidence="1" type="ORF">UFOVP607_13</name>
</gene>
<accession>A0A6J5MZX7</accession>